<dbReference type="InterPro" id="IPR006694">
    <property type="entry name" value="Fatty_acid_hydroxylase"/>
</dbReference>
<reference evidence="9 10" key="1">
    <citation type="submission" date="2023-06" db="EMBL/GenBank/DDBJ databases">
        <title>Pelomonas sp. PFR6 16S ribosomal RNA gene Genome sequencing and assembly.</title>
        <authorList>
            <person name="Woo H."/>
        </authorList>
    </citation>
    <scope>NUCLEOTIDE SEQUENCE [LARGE SCALE GENOMIC DNA]</scope>
    <source>
        <strain evidence="9 10">PFR6</strain>
    </source>
</reference>
<feature type="transmembrane region" description="Helical" evidence="7">
    <location>
        <begin position="137"/>
        <end position="163"/>
    </location>
</feature>
<evidence type="ECO:0000256" key="6">
    <source>
        <dbReference type="ARBA" id="ARBA00023136"/>
    </source>
</evidence>
<keyword evidence="10" id="KW-1185">Reference proteome</keyword>
<dbReference type="EMBL" id="JAUHHC010000001">
    <property type="protein sequence ID" value="MDN3918677.1"/>
    <property type="molecule type" value="Genomic_DNA"/>
</dbReference>
<keyword evidence="3 7" id="KW-1133">Transmembrane helix</keyword>
<keyword evidence="2 7" id="KW-0812">Transmembrane</keyword>
<comment type="caution">
    <text evidence="9">The sequence shown here is derived from an EMBL/GenBank/DDBJ whole genome shotgun (WGS) entry which is preliminary data.</text>
</comment>
<feature type="transmembrane region" description="Helical" evidence="7">
    <location>
        <begin position="306"/>
        <end position="325"/>
    </location>
</feature>
<accession>A0ABT8DQV7</accession>
<dbReference type="RefSeq" id="WP_290357010.1">
    <property type="nucleotide sequence ID" value="NZ_JAUHHC010000001.1"/>
</dbReference>
<organism evidence="9 10">
    <name type="scientific">Roseateles violae</name>
    <dbReference type="NCBI Taxonomy" id="3058042"/>
    <lineage>
        <taxon>Bacteria</taxon>
        <taxon>Pseudomonadati</taxon>
        <taxon>Pseudomonadota</taxon>
        <taxon>Betaproteobacteria</taxon>
        <taxon>Burkholderiales</taxon>
        <taxon>Sphaerotilaceae</taxon>
        <taxon>Roseateles</taxon>
    </lineage>
</organism>
<sequence length="370" mass="41792">MQAAQIIVLVTPLFFLMIAVEFWVGWRRGRNTYRLNDALNSIGLGMLSQLVGLLTKLLTLGIYVWVYERAALFELSAQSPWVWLSGLLLYDLLYYWYHRLGHTTALLWAAHAVHHQSEDYNLSTALRQTSSGWLLGWLFYLPMAVLGFPPLVFAVVGLVDLLYQFWVHTQQVGRLGWFDRWFCSPSNHRVHHAVNDPYLDRNYGGILIIWDRIFGSFQDELDTEPCVYGTRDALHSWNPLRANWQVYGALLRKARWARGWREWLQICWEPAHWQPAAAPQAPAQAAYDPHTRPLYDPAVPALRQGLALALFGLLLAATTGVLWFSHLLGPWQQAGALLLIAAGLVGVGRLCSPGAARPLRSPAEGTVASS</sequence>
<feature type="transmembrane region" description="Helical" evidence="7">
    <location>
        <begin position="331"/>
        <end position="351"/>
    </location>
</feature>
<keyword evidence="5" id="KW-0443">Lipid metabolism</keyword>
<evidence type="ECO:0000256" key="4">
    <source>
        <dbReference type="ARBA" id="ARBA00023002"/>
    </source>
</evidence>
<keyword evidence="6 7" id="KW-0472">Membrane</keyword>
<comment type="subcellular location">
    <subcellularLocation>
        <location evidence="1">Endomembrane system</location>
        <topology evidence="1">Multi-pass membrane protein</topology>
    </subcellularLocation>
</comment>
<dbReference type="Proteomes" id="UP001228044">
    <property type="component" value="Unassembled WGS sequence"/>
</dbReference>
<name>A0ABT8DQV7_9BURK</name>
<dbReference type="InterPro" id="IPR051689">
    <property type="entry name" value="Sterol_desaturase/TMEM195"/>
</dbReference>
<dbReference type="PANTHER" id="PTHR21624">
    <property type="entry name" value="STEROL DESATURASE-RELATED PROTEIN"/>
    <property type="match status" value="1"/>
</dbReference>
<evidence type="ECO:0000256" key="7">
    <source>
        <dbReference type="SAM" id="Phobius"/>
    </source>
</evidence>
<evidence type="ECO:0000313" key="9">
    <source>
        <dbReference type="EMBL" id="MDN3918677.1"/>
    </source>
</evidence>
<dbReference type="PANTHER" id="PTHR21624:SF1">
    <property type="entry name" value="ALKYLGLYCEROL MONOOXYGENASE"/>
    <property type="match status" value="1"/>
</dbReference>
<evidence type="ECO:0000256" key="1">
    <source>
        <dbReference type="ARBA" id="ARBA00004127"/>
    </source>
</evidence>
<dbReference type="Pfam" id="PF04116">
    <property type="entry name" value="FA_hydroxylase"/>
    <property type="match status" value="1"/>
</dbReference>
<evidence type="ECO:0000256" key="3">
    <source>
        <dbReference type="ARBA" id="ARBA00022989"/>
    </source>
</evidence>
<evidence type="ECO:0000256" key="5">
    <source>
        <dbReference type="ARBA" id="ARBA00023098"/>
    </source>
</evidence>
<evidence type="ECO:0000256" key="2">
    <source>
        <dbReference type="ARBA" id="ARBA00022692"/>
    </source>
</evidence>
<feature type="transmembrane region" description="Helical" evidence="7">
    <location>
        <begin position="7"/>
        <end position="26"/>
    </location>
</feature>
<keyword evidence="4" id="KW-0560">Oxidoreductase</keyword>
<evidence type="ECO:0000259" key="8">
    <source>
        <dbReference type="Pfam" id="PF04116"/>
    </source>
</evidence>
<protein>
    <submittedName>
        <fullName evidence="9">Sterol desaturase family protein</fullName>
    </submittedName>
</protein>
<feature type="transmembrane region" description="Helical" evidence="7">
    <location>
        <begin position="46"/>
        <end position="67"/>
    </location>
</feature>
<feature type="transmembrane region" description="Helical" evidence="7">
    <location>
        <begin position="79"/>
        <end position="97"/>
    </location>
</feature>
<evidence type="ECO:0000313" key="10">
    <source>
        <dbReference type="Proteomes" id="UP001228044"/>
    </source>
</evidence>
<proteinExistence type="predicted"/>
<gene>
    <name evidence="9" type="ORF">QWJ38_00160</name>
</gene>
<feature type="domain" description="Fatty acid hydroxylase" evidence="8">
    <location>
        <begin position="83"/>
        <end position="216"/>
    </location>
</feature>